<dbReference type="GO" id="GO:0003677">
    <property type="term" value="F:DNA binding"/>
    <property type="evidence" value="ECO:0007669"/>
    <property type="project" value="UniProtKB-KW"/>
</dbReference>
<comment type="similarity">
    <text evidence="1">Belongs to the type-I restriction system S methylase family.</text>
</comment>
<proteinExistence type="inferred from homology"/>
<dbReference type="InterPro" id="IPR051212">
    <property type="entry name" value="Type-I_RE_S_subunit"/>
</dbReference>
<dbReference type="EMBL" id="CP005080">
    <property type="protein sequence ID" value="AGK78136.1"/>
    <property type="molecule type" value="Genomic_DNA"/>
</dbReference>
<evidence type="ECO:0000256" key="1">
    <source>
        <dbReference type="ARBA" id="ARBA00010923"/>
    </source>
</evidence>
<evidence type="ECO:0000259" key="5">
    <source>
        <dbReference type="Pfam" id="PF01420"/>
    </source>
</evidence>
<evidence type="ECO:0000256" key="2">
    <source>
        <dbReference type="ARBA" id="ARBA00022747"/>
    </source>
</evidence>
<feature type="domain" description="Type I restriction modification DNA specificity" evidence="5">
    <location>
        <begin position="15"/>
        <end position="177"/>
    </location>
</feature>
<dbReference type="InterPro" id="IPR000055">
    <property type="entry name" value="Restrct_endonuc_typeI_TRD"/>
</dbReference>
<dbReference type="KEGG" id="sfi:SFUL_3202"/>
<dbReference type="Gene3D" id="3.90.220.20">
    <property type="entry name" value="DNA methylase specificity domains"/>
    <property type="match status" value="2"/>
</dbReference>
<evidence type="ECO:0000313" key="7">
    <source>
        <dbReference type="Proteomes" id="UP000013304"/>
    </source>
</evidence>
<keyword evidence="2" id="KW-0680">Restriction system</keyword>
<dbReference type="eggNOG" id="COG0732">
    <property type="taxonomic scope" value="Bacteria"/>
</dbReference>
<dbReference type="InterPro" id="IPR044946">
    <property type="entry name" value="Restrct_endonuc_typeI_TRD_sf"/>
</dbReference>
<protein>
    <submittedName>
        <fullName evidence="6">Type I restriction-modification enzyme, specificity subunit</fullName>
    </submittedName>
</protein>
<dbReference type="SUPFAM" id="SSF116734">
    <property type="entry name" value="DNA methylase specificity domain"/>
    <property type="match status" value="2"/>
</dbReference>
<evidence type="ECO:0000313" key="6">
    <source>
        <dbReference type="EMBL" id="AGK78136.1"/>
    </source>
</evidence>
<reference evidence="6 7" key="1">
    <citation type="submission" date="2013-04" db="EMBL/GenBank/DDBJ databases">
        <title>Complete genome sequence of Streptomyces fulvissimus.</title>
        <authorList>
            <person name="Myronovskyi M."/>
            <person name="Tokovenko B."/>
            <person name="Manderscheid N."/>
            <person name="Petzke L."/>
            <person name="Luzhetskyy A."/>
        </authorList>
    </citation>
    <scope>NUCLEOTIDE SEQUENCE [LARGE SCALE GENOMIC DNA]</scope>
    <source>
        <strain evidence="6 7">DSM 40593</strain>
    </source>
</reference>
<dbReference type="AlphaFoldDB" id="N0CPK8"/>
<accession>N0CPK8</accession>
<dbReference type="GO" id="GO:0009307">
    <property type="term" value="P:DNA restriction-modification system"/>
    <property type="evidence" value="ECO:0007669"/>
    <property type="project" value="UniProtKB-KW"/>
</dbReference>
<dbReference type="PANTHER" id="PTHR43140">
    <property type="entry name" value="TYPE-1 RESTRICTION ENZYME ECOKI SPECIFICITY PROTEIN"/>
    <property type="match status" value="1"/>
</dbReference>
<evidence type="ECO:0000256" key="3">
    <source>
        <dbReference type="ARBA" id="ARBA00023125"/>
    </source>
</evidence>
<dbReference type="OrthoDB" id="3197085at2"/>
<comment type="subunit">
    <text evidence="4">The methyltransferase is composed of M and S polypeptides.</text>
</comment>
<gene>
    <name evidence="6" type="ORF">SFUL_3202</name>
</gene>
<evidence type="ECO:0000256" key="4">
    <source>
        <dbReference type="ARBA" id="ARBA00038652"/>
    </source>
</evidence>
<dbReference type="REBASE" id="64817">
    <property type="entry name" value="S.Sfu40593ORF3201P"/>
</dbReference>
<organism evidence="6 7">
    <name type="scientific">Streptomyces microflavus DSM 40593</name>
    <dbReference type="NCBI Taxonomy" id="1303692"/>
    <lineage>
        <taxon>Bacteria</taxon>
        <taxon>Bacillati</taxon>
        <taxon>Actinomycetota</taxon>
        <taxon>Actinomycetes</taxon>
        <taxon>Kitasatosporales</taxon>
        <taxon>Streptomycetaceae</taxon>
        <taxon>Streptomyces</taxon>
    </lineage>
</organism>
<keyword evidence="3" id="KW-0238">DNA-binding</keyword>
<dbReference type="Pfam" id="PF01420">
    <property type="entry name" value="Methylase_S"/>
    <property type="match status" value="1"/>
</dbReference>
<dbReference type="PANTHER" id="PTHR43140:SF1">
    <property type="entry name" value="TYPE I RESTRICTION ENZYME ECOKI SPECIFICITY SUBUNIT"/>
    <property type="match status" value="1"/>
</dbReference>
<dbReference type="HOGENOM" id="CLU_021095_10_1_11"/>
<name>N0CPK8_STRMI</name>
<dbReference type="Proteomes" id="UP000013304">
    <property type="component" value="Chromosome"/>
</dbReference>
<dbReference type="PATRIC" id="fig|1303692.3.peg.3223"/>
<sequence length="403" mass="44819">MSEPQRTNAAAEKDGWPHVALAEVVTQRRDAVKVSDGQEYRLLGVRWWGEGAFHRETVTRETSKATTFYKVEPGQFIYNRLFAGKGSFGTVIPDFEGAYVSNEFPLFDTDTERLGVDYLNLYFQQRSVWDYVEAVSTGTTKSRNRWKEGQFLAHRIPLPPLPAQERIVRIVEVIDAQVSALGAEADALDALLRGRKEELFAHYAATEAPLPIGEVLEEVKRPIIVAPETEYWQIGIRSHGRGLFTKEAVTGASLGSKKVFWVEPGDLLINIVFAWEGAVAIVPPEIEGYCGSHRFPAYRRLDGGDVEFFRLFFSTKSGTRLLASCSPGGAGRNRTLNRKRLMQSPVGMPSAQEQERAICELQALEAPVVAVRAEADRLRAVRTALLSGLLDHSIALTAAEREV</sequence>